<dbReference type="SMART" id="SM00342">
    <property type="entry name" value="HTH_ARAC"/>
    <property type="match status" value="1"/>
</dbReference>
<dbReference type="SUPFAM" id="SSF46689">
    <property type="entry name" value="Homeodomain-like"/>
    <property type="match status" value="2"/>
</dbReference>
<protein>
    <submittedName>
        <fullName evidence="4">AraC family transcriptional regulator</fullName>
    </submittedName>
</protein>
<keyword evidence="1" id="KW-0805">Transcription regulation</keyword>
<proteinExistence type="predicted"/>
<feature type="domain" description="HTH araC/xylS-type" evidence="3">
    <location>
        <begin position="207"/>
        <end position="305"/>
    </location>
</feature>
<dbReference type="KEGG" id="luo:HHL09_20290"/>
<keyword evidence="5" id="KW-1185">Reference proteome</keyword>
<dbReference type="PANTHER" id="PTHR43436">
    <property type="entry name" value="ARAC-FAMILY TRANSCRIPTIONAL REGULATOR"/>
    <property type="match status" value="1"/>
</dbReference>
<dbReference type="InterPro" id="IPR009594">
    <property type="entry name" value="Tscrpt_reg_HTH_AraC_N"/>
</dbReference>
<accession>A0A858RM29</accession>
<evidence type="ECO:0000313" key="4">
    <source>
        <dbReference type="EMBL" id="QJE98027.1"/>
    </source>
</evidence>
<dbReference type="GO" id="GO:0043565">
    <property type="term" value="F:sequence-specific DNA binding"/>
    <property type="evidence" value="ECO:0007669"/>
    <property type="project" value="InterPro"/>
</dbReference>
<gene>
    <name evidence="4" type="ORF">HHL09_20290</name>
</gene>
<evidence type="ECO:0000313" key="5">
    <source>
        <dbReference type="Proteomes" id="UP000501812"/>
    </source>
</evidence>
<dbReference type="AlphaFoldDB" id="A0A858RM29"/>
<organism evidence="4 5">
    <name type="scientific">Luteolibacter luteus</name>
    <dbReference type="NCBI Taxonomy" id="2728835"/>
    <lineage>
        <taxon>Bacteria</taxon>
        <taxon>Pseudomonadati</taxon>
        <taxon>Verrucomicrobiota</taxon>
        <taxon>Verrucomicrobiia</taxon>
        <taxon>Verrucomicrobiales</taxon>
        <taxon>Verrucomicrobiaceae</taxon>
        <taxon>Luteolibacter</taxon>
    </lineage>
</organism>
<dbReference type="InterPro" id="IPR018060">
    <property type="entry name" value="HTH_AraC"/>
</dbReference>
<dbReference type="Pfam" id="PF06719">
    <property type="entry name" value="AraC_N"/>
    <property type="match status" value="1"/>
</dbReference>
<dbReference type="PANTHER" id="PTHR43436:SF2">
    <property type="entry name" value="ARAC_XYLS FAMILY TRANSCRIPTIONAL REGULATOR"/>
    <property type="match status" value="1"/>
</dbReference>
<evidence type="ECO:0000256" key="2">
    <source>
        <dbReference type="ARBA" id="ARBA00023163"/>
    </source>
</evidence>
<dbReference type="GO" id="GO:0003700">
    <property type="term" value="F:DNA-binding transcription factor activity"/>
    <property type="evidence" value="ECO:0007669"/>
    <property type="project" value="InterPro"/>
</dbReference>
<evidence type="ECO:0000259" key="3">
    <source>
        <dbReference type="PROSITE" id="PS01124"/>
    </source>
</evidence>
<dbReference type="PROSITE" id="PS01124">
    <property type="entry name" value="HTH_ARAC_FAMILY_2"/>
    <property type="match status" value="1"/>
</dbReference>
<sequence length="314" mass="34643">MSSKPRRTTAGQTDVIPLPRDTRLARLLDPLAIQEGYTPSLLPGVKFMRSSFPILRTKVSYDPSIVIVAQGRKRGYIGDHVYTYDANQYLVLSVPLPFECETLSSPDGPLLGISIGVSPTSVAELIMEMERTQPIPMGKPEAIRSTPLDDRLYDAVVRLVEALANPDEARILGPQCAREILYRVLCGEEGGTLRALAAPHTHFGQISRALHRIHNDFATPIDMATLAGEAGMSLSTFHAHFKAVTSSPPLQYLKTIRLHKARLLMVNQGETANSACRLVGYESASQFNREFKRFFGDTPAAVAEEMRRNLINLS</sequence>
<keyword evidence="2" id="KW-0804">Transcription</keyword>
<dbReference type="Gene3D" id="1.10.10.60">
    <property type="entry name" value="Homeodomain-like"/>
    <property type="match status" value="2"/>
</dbReference>
<dbReference type="Proteomes" id="UP000501812">
    <property type="component" value="Chromosome"/>
</dbReference>
<dbReference type="EMBL" id="CP051774">
    <property type="protein sequence ID" value="QJE98027.1"/>
    <property type="molecule type" value="Genomic_DNA"/>
</dbReference>
<dbReference type="RefSeq" id="WP_169456453.1">
    <property type="nucleotide sequence ID" value="NZ_CP051774.1"/>
</dbReference>
<evidence type="ECO:0000256" key="1">
    <source>
        <dbReference type="ARBA" id="ARBA00023015"/>
    </source>
</evidence>
<name>A0A858RM29_9BACT</name>
<dbReference type="Pfam" id="PF12833">
    <property type="entry name" value="HTH_18"/>
    <property type="match status" value="1"/>
</dbReference>
<reference evidence="4 5" key="1">
    <citation type="submission" date="2020-04" db="EMBL/GenBank/DDBJ databases">
        <title>Luteolibacter sp. G-1-1-1 isolated from soil.</title>
        <authorList>
            <person name="Dahal R.H."/>
        </authorList>
    </citation>
    <scope>NUCLEOTIDE SEQUENCE [LARGE SCALE GENOMIC DNA]</scope>
    <source>
        <strain evidence="4 5">G-1-1-1</strain>
    </source>
</reference>
<dbReference type="InterPro" id="IPR009057">
    <property type="entry name" value="Homeodomain-like_sf"/>
</dbReference>